<dbReference type="InterPro" id="IPR025202">
    <property type="entry name" value="PLD-like_dom"/>
</dbReference>
<dbReference type="SUPFAM" id="SSF56024">
    <property type="entry name" value="Phospholipase D/nuclease"/>
    <property type="match status" value="2"/>
</dbReference>
<protein>
    <submittedName>
        <fullName evidence="2">Phosphatidylserine/phosphatidylglycerophosphate/ cardiolipin synthase family protein</fullName>
    </submittedName>
</protein>
<dbReference type="EMBL" id="JBHSBL010000015">
    <property type="protein sequence ID" value="MFC4066459.1"/>
    <property type="molecule type" value="Genomic_DNA"/>
</dbReference>
<keyword evidence="3" id="KW-1185">Reference proteome</keyword>
<accession>A0ABV8IU67</accession>
<evidence type="ECO:0000313" key="3">
    <source>
        <dbReference type="Proteomes" id="UP001595867"/>
    </source>
</evidence>
<dbReference type="SMART" id="SM00155">
    <property type="entry name" value="PLDc"/>
    <property type="match status" value="2"/>
</dbReference>
<dbReference type="Proteomes" id="UP001595867">
    <property type="component" value="Unassembled WGS sequence"/>
</dbReference>
<evidence type="ECO:0000259" key="1">
    <source>
        <dbReference type="PROSITE" id="PS50035"/>
    </source>
</evidence>
<reference evidence="3" key="1">
    <citation type="journal article" date="2019" name="Int. J. Syst. Evol. Microbiol.">
        <title>The Global Catalogue of Microorganisms (GCM) 10K type strain sequencing project: providing services to taxonomists for standard genome sequencing and annotation.</title>
        <authorList>
            <consortium name="The Broad Institute Genomics Platform"/>
            <consortium name="The Broad Institute Genome Sequencing Center for Infectious Disease"/>
            <person name="Wu L."/>
            <person name="Ma J."/>
        </authorList>
    </citation>
    <scope>NUCLEOTIDE SEQUENCE [LARGE SCALE GENOMIC DNA]</scope>
    <source>
        <strain evidence="3">TBRC 5832</strain>
    </source>
</reference>
<dbReference type="RefSeq" id="WP_378067427.1">
    <property type="nucleotide sequence ID" value="NZ_JBHSBL010000015.1"/>
</dbReference>
<evidence type="ECO:0000313" key="2">
    <source>
        <dbReference type="EMBL" id="MFC4066459.1"/>
    </source>
</evidence>
<dbReference type="Gene3D" id="3.30.870.10">
    <property type="entry name" value="Endonuclease Chain A"/>
    <property type="match status" value="2"/>
</dbReference>
<name>A0ABV8IU67_9ACTN</name>
<dbReference type="Pfam" id="PF13091">
    <property type="entry name" value="PLDc_2"/>
    <property type="match status" value="1"/>
</dbReference>
<proteinExistence type="predicted"/>
<dbReference type="PROSITE" id="PS50035">
    <property type="entry name" value="PLD"/>
    <property type="match status" value="1"/>
</dbReference>
<dbReference type="PANTHER" id="PTHR21248:SF22">
    <property type="entry name" value="PHOSPHOLIPASE D"/>
    <property type="match status" value="1"/>
</dbReference>
<organism evidence="2 3">
    <name type="scientific">Actinoplanes subglobosus</name>
    <dbReference type="NCBI Taxonomy" id="1547892"/>
    <lineage>
        <taxon>Bacteria</taxon>
        <taxon>Bacillati</taxon>
        <taxon>Actinomycetota</taxon>
        <taxon>Actinomycetes</taxon>
        <taxon>Micromonosporales</taxon>
        <taxon>Micromonosporaceae</taxon>
        <taxon>Actinoplanes</taxon>
    </lineage>
</organism>
<gene>
    <name evidence="2" type="ORF">ACFO0C_16110</name>
</gene>
<dbReference type="PANTHER" id="PTHR21248">
    <property type="entry name" value="CARDIOLIPIN SYNTHASE"/>
    <property type="match status" value="1"/>
</dbReference>
<sequence length="606" mass="66439">MGLSGPQWLIDGAEVGTFVFGRTAQMAVDVSDFAGGELTFKLWKATQAPPLAVVRVQVPAVGPAPVTVTADVTLDHQWKVLFDLPTTYSYVSECVEKQTTLPYRSTASFLADPISDDLLFPPLHFTVSAPGQTTVTSGVIRRESPAFIPGNRAELLVDGNEILPRVIADINAAQHHVHLNWFFFDAGALIAEALEQAANRGVEVRLLFDLPATAMPEPLGQGIPLERFDAGLDQLKAAGVKVVSSSFLVAPLDNLRTITDPEYRDRIDVQKDYVSRLMLTHGGILAWNAFQNRMTSRGLPVTIQRIYQSAGALGSAGIGSPALLGGCRDHTKLIIVDGRIAHCGGANGQRYYLYDNPIDPARDAKEESEDPATTEKWPKWHDCFIRYEGPAVAAAQRYFVERWAVSSGEYLDRASAAYFPPPVSVGSASIKVISNVPGLERDIGAEYLRMFRNATQRIRIENPYVTDDLIAHYLVHAAQVRNIPVELFVPHKYLDFAIARDLMGYRQPALVAAGIQLYAYNSHMLHVKVATADGHLTIVSSYNFAKSSAAQLFEHGVVVDDAAFAAQVEQRLFDVDRPVSVRVTAPPEPDWAEVGRGPMRLLDRVV</sequence>
<comment type="caution">
    <text evidence="2">The sequence shown here is derived from an EMBL/GenBank/DDBJ whole genome shotgun (WGS) entry which is preliminary data.</text>
</comment>
<dbReference type="InterPro" id="IPR001736">
    <property type="entry name" value="PLipase_D/transphosphatidylase"/>
</dbReference>
<feature type="domain" description="PLD phosphodiesterase" evidence="1">
    <location>
        <begin position="330"/>
        <end position="352"/>
    </location>
</feature>